<gene>
    <name evidence="2" type="ORF">HNQ09_001564</name>
</gene>
<proteinExistence type="predicted"/>
<accession>A0A7W8LPU5</accession>
<evidence type="ECO:0000313" key="2">
    <source>
        <dbReference type="EMBL" id="MBB5234126.1"/>
    </source>
</evidence>
<keyword evidence="3" id="KW-1185">Reference proteome</keyword>
<evidence type="ECO:0000259" key="1">
    <source>
        <dbReference type="Pfam" id="PF20698"/>
    </source>
</evidence>
<sequence length="287" mass="32586">MTRQTLDDLNRAVRDARVEVARAPRISLYYSGGRLVHEEEPQEVAQARLKRLESLAQTVRTRAKIIPVMGIMDFYDRHDGWEDLLPTVSTFLAAQQRKVPVLCDDLNLVRLASIGLFGPPILGTTSVLLMDQLQRQGLWTPAQHTEAVLNFAAIQQTVLPGVTKEMLPALFTREHLTFGWATAGVVRSLTYESLPLNAVATNVALLVRYAFVESPLDLTRERWFRQVLDWTRENRNLFDLRPALRRALQEAMDLMPLQLKLALDVFERWWGETWAASGGRPLDDVSA</sequence>
<name>A0A7W8LPU5_9DEIO</name>
<dbReference type="EMBL" id="JACHFN010000005">
    <property type="protein sequence ID" value="MBB5234126.1"/>
    <property type="molecule type" value="Genomic_DNA"/>
</dbReference>
<reference evidence="2 3" key="1">
    <citation type="submission" date="2020-08" db="EMBL/GenBank/DDBJ databases">
        <title>Genomic Encyclopedia of Type Strains, Phase IV (KMG-IV): sequencing the most valuable type-strain genomes for metagenomic binning, comparative biology and taxonomic classification.</title>
        <authorList>
            <person name="Goeker M."/>
        </authorList>
    </citation>
    <scope>NUCLEOTIDE SEQUENCE [LARGE SCALE GENOMIC DNA]</scope>
    <source>
        <strain evidence="2 3">DSM 101791</strain>
    </source>
</reference>
<dbReference type="Proteomes" id="UP000525389">
    <property type="component" value="Unassembled WGS sequence"/>
</dbReference>
<protein>
    <recommendedName>
        <fullName evidence="1">PIN domain-containing protein</fullName>
    </recommendedName>
</protein>
<comment type="caution">
    <text evidence="2">The sequence shown here is derived from an EMBL/GenBank/DDBJ whole genome shotgun (WGS) entry which is preliminary data.</text>
</comment>
<dbReference type="Pfam" id="PF20698">
    <property type="entry name" value="PIN-TPR-GreABC"/>
    <property type="match status" value="1"/>
</dbReference>
<feature type="domain" description="PIN" evidence="1">
    <location>
        <begin position="11"/>
        <end position="112"/>
    </location>
</feature>
<organism evidence="2 3">
    <name type="scientific">Deinococcus budaensis</name>
    <dbReference type="NCBI Taxonomy" id="1665626"/>
    <lineage>
        <taxon>Bacteria</taxon>
        <taxon>Thermotogati</taxon>
        <taxon>Deinococcota</taxon>
        <taxon>Deinococci</taxon>
        <taxon>Deinococcales</taxon>
        <taxon>Deinococcaceae</taxon>
        <taxon>Deinococcus</taxon>
    </lineage>
</organism>
<dbReference type="AlphaFoldDB" id="A0A7W8LPU5"/>
<dbReference type="RefSeq" id="WP_184027580.1">
    <property type="nucleotide sequence ID" value="NZ_JACHFN010000005.1"/>
</dbReference>
<evidence type="ECO:0000313" key="3">
    <source>
        <dbReference type="Proteomes" id="UP000525389"/>
    </source>
</evidence>
<dbReference type="InterPro" id="IPR048987">
    <property type="entry name" value="PIN-TPR-GreABC"/>
</dbReference>